<evidence type="ECO:0008006" key="10">
    <source>
        <dbReference type="Google" id="ProtNLM"/>
    </source>
</evidence>
<evidence type="ECO:0000256" key="1">
    <source>
        <dbReference type="ARBA" id="ARBA00004651"/>
    </source>
</evidence>
<feature type="transmembrane region" description="Helical" evidence="7">
    <location>
        <begin position="20"/>
        <end position="43"/>
    </location>
</feature>
<organism evidence="8 9">
    <name type="scientific">Plenodomus tracheiphilus IPT5</name>
    <dbReference type="NCBI Taxonomy" id="1408161"/>
    <lineage>
        <taxon>Eukaryota</taxon>
        <taxon>Fungi</taxon>
        <taxon>Dikarya</taxon>
        <taxon>Ascomycota</taxon>
        <taxon>Pezizomycotina</taxon>
        <taxon>Dothideomycetes</taxon>
        <taxon>Pleosporomycetidae</taxon>
        <taxon>Pleosporales</taxon>
        <taxon>Pleosporineae</taxon>
        <taxon>Leptosphaeriaceae</taxon>
        <taxon>Plenodomus</taxon>
    </lineage>
</organism>
<evidence type="ECO:0000313" key="8">
    <source>
        <dbReference type="EMBL" id="KAF2851361.1"/>
    </source>
</evidence>
<dbReference type="OrthoDB" id="5296287at2759"/>
<feature type="transmembrane region" description="Helical" evidence="7">
    <location>
        <begin position="77"/>
        <end position="97"/>
    </location>
</feature>
<protein>
    <recommendedName>
        <fullName evidence="10">MFS general substrate transporter</fullName>
    </recommendedName>
</protein>
<reference evidence="8" key="1">
    <citation type="submission" date="2020-01" db="EMBL/GenBank/DDBJ databases">
        <authorList>
            <consortium name="DOE Joint Genome Institute"/>
            <person name="Haridas S."/>
            <person name="Albert R."/>
            <person name="Binder M."/>
            <person name="Bloem J."/>
            <person name="Labutti K."/>
            <person name="Salamov A."/>
            <person name="Andreopoulos B."/>
            <person name="Baker S.E."/>
            <person name="Barry K."/>
            <person name="Bills G."/>
            <person name="Bluhm B.H."/>
            <person name="Cannon C."/>
            <person name="Castanera R."/>
            <person name="Culley D.E."/>
            <person name="Daum C."/>
            <person name="Ezra D."/>
            <person name="Gonzalez J.B."/>
            <person name="Henrissat B."/>
            <person name="Kuo A."/>
            <person name="Liang C."/>
            <person name="Lipzen A."/>
            <person name="Lutzoni F."/>
            <person name="Magnuson J."/>
            <person name="Mondo S."/>
            <person name="Nolan M."/>
            <person name="Ohm R."/>
            <person name="Pangilinan J."/>
            <person name="Park H.-J."/>
            <person name="Ramirez L."/>
            <person name="Alfaro M."/>
            <person name="Sun H."/>
            <person name="Tritt A."/>
            <person name="Yoshinaga Y."/>
            <person name="Zwiers L.-H."/>
            <person name="Turgeon B.G."/>
            <person name="Goodwin S.B."/>
            <person name="Spatafora J.W."/>
            <person name="Crous P.W."/>
            <person name="Grigoriev I.V."/>
        </authorList>
    </citation>
    <scope>NUCLEOTIDE SEQUENCE</scope>
    <source>
        <strain evidence="8">IPT5</strain>
    </source>
</reference>
<evidence type="ECO:0000256" key="4">
    <source>
        <dbReference type="ARBA" id="ARBA00022692"/>
    </source>
</evidence>
<evidence type="ECO:0000256" key="6">
    <source>
        <dbReference type="ARBA" id="ARBA00023136"/>
    </source>
</evidence>
<keyword evidence="9" id="KW-1185">Reference proteome</keyword>
<dbReference type="PANTHER" id="PTHR23502:SF186">
    <property type="entry name" value="MAJOR FACILITATOR SUPERFAMILY (MFS) PROFILE DOMAIN-CONTAINING PROTEIN"/>
    <property type="match status" value="1"/>
</dbReference>
<evidence type="ECO:0000256" key="7">
    <source>
        <dbReference type="SAM" id="Phobius"/>
    </source>
</evidence>
<feature type="transmembrane region" description="Helical" evidence="7">
    <location>
        <begin position="50"/>
        <end position="71"/>
    </location>
</feature>
<gene>
    <name evidence="8" type="ORF">T440DRAFT_394874</name>
</gene>
<keyword evidence="4 7" id="KW-0812">Transmembrane</keyword>
<comment type="subcellular location">
    <subcellularLocation>
        <location evidence="1">Cell membrane</location>
        <topology evidence="1">Multi-pass membrane protein</topology>
    </subcellularLocation>
</comment>
<dbReference type="EMBL" id="MU006302">
    <property type="protein sequence ID" value="KAF2851361.1"/>
    <property type="molecule type" value="Genomic_DNA"/>
</dbReference>
<dbReference type="AlphaFoldDB" id="A0A6A7B7A6"/>
<dbReference type="GO" id="GO:0005886">
    <property type="term" value="C:plasma membrane"/>
    <property type="evidence" value="ECO:0007669"/>
    <property type="project" value="UniProtKB-SubCell"/>
</dbReference>
<accession>A0A6A7B7A6</accession>
<dbReference type="SUPFAM" id="SSF103473">
    <property type="entry name" value="MFS general substrate transporter"/>
    <property type="match status" value="1"/>
</dbReference>
<dbReference type="GO" id="GO:0022857">
    <property type="term" value="F:transmembrane transporter activity"/>
    <property type="evidence" value="ECO:0007669"/>
    <property type="project" value="TreeGrafter"/>
</dbReference>
<name>A0A6A7B7A6_9PLEO</name>
<keyword evidence="6 7" id="KW-0472">Membrane</keyword>
<proteinExistence type="predicted"/>
<keyword evidence="3" id="KW-1003">Cell membrane</keyword>
<evidence type="ECO:0000256" key="3">
    <source>
        <dbReference type="ARBA" id="ARBA00022475"/>
    </source>
</evidence>
<dbReference type="PANTHER" id="PTHR23502">
    <property type="entry name" value="MAJOR FACILITATOR SUPERFAMILY"/>
    <property type="match status" value="1"/>
</dbReference>
<evidence type="ECO:0000256" key="5">
    <source>
        <dbReference type="ARBA" id="ARBA00022989"/>
    </source>
</evidence>
<keyword evidence="2" id="KW-0813">Transport</keyword>
<feature type="non-terminal residue" evidence="8">
    <location>
        <position position="1"/>
    </location>
</feature>
<evidence type="ECO:0000313" key="9">
    <source>
        <dbReference type="Proteomes" id="UP000799423"/>
    </source>
</evidence>
<dbReference type="Proteomes" id="UP000799423">
    <property type="component" value="Unassembled WGS sequence"/>
</dbReference>
<evidence type="ECO:0000256" key="2">
    <source>
        <dbReference type="ARBA" id="ARBA00022448"/>
    </source>
</evidence>
<keyword evidence="5 7" id="KW-1133">Transmembrane helix</keyword>
<dbReference type="InterPro" id="IPR036259">
    <property type="entry name" value="MFS_trans_sf"/>
</dbReference>
<sequence>LPMTIFSYGWTAHYVTRWTVPVAMLLPYGFGIMALFLSVGTYFVDSRPVYAGSALAANVVLRSLTGALLPLAGPSMYALLGLGWGNSLLEFICVAMMSNPVKSYKFGAR</sequence>